<gene>
    <name evidence="1" type="ORF">ACFSKL_01200</name>
</gene>
<sequence length="66" mass="6913">MKKKKMNPLDLNKETIAKLDEKQLEALAGGAGDPDEQDEATACITTKNTGNCGGCCGTKVEEEAVG</sequence>
<dbReference type="RefSeq" id="WP_376882638.1">
    <property type="nucleotide sequence ID" value="NZ_JBHUHR010000001.1"/>
</dbReference>
<accession>A0ABW4VGD0</accession>
<dbReference type="NCBIfam" id="NF038153">
    <property type="entry name" value="lant_leader_L1a"/>
    <property type="match status" value="1"/>
</dbReference>
<keyword evidence="2" id="KW-1185">Reference proteome</keyword>
<organism evidence="1 2">
    <name type="scientific">Belliella marina</name>
    <dbReference type="NCBI Taxonomy" id="1644146"/>
    <lineage>
        <taxon>Bacteria</taxon>
        <taxon>Pseudomonadati</taxon>
        <taxon>Bacteroidota</taxon>
        <taxon>Cytophagia</taxon>
        <taxon>Cytophagales</taxon>
        <taxon>Cyclobacteriaceae</taxon>
        <taxon>Belliella</taxon>
    </lineage>
</organism>
<proteinExistence type="predicted"/>
<dbReference type="Proteomes" id="UP001597361">
    <property type="component" value="Unassembled WGS sequence"/>
</dbReference>
<name>A0ABW4VGD0_9BACT</name>
<dbReference type="InterPro" id="IPR058238">
    <property type="entry name" value="Lant_leader_dom"/>
</dbReference>
<protein>
    <submittedName>
        <fullName evidence="1">Class I lanthipeptide</fullName>
    </submittedName>
</protein>
<evidence type="ECO:0000313" key="1">
    <source>
        <dbReference type="EMBL" id="MFD2033382.1"/>
    </source>
</evidence>
<dbReference type="EMBL" id="JBHUHR010000001">
    <property type="protein sequence ID" value="MFD2033382.1"/>
    <property type="molecule type" value="Genomic_DNA"/>
</dbReference>
<reference evidence="2" key="1">
    <citation type="journal article" date="2019" name="Int. J. Syst. Evol. Microbiol.">
        <title>The Global Catalogue of Microorganisms (GCM) 10K type strain sequencing project: providing services to taxonomists for standard genome sequencing and annotation.</title>
        <authorList>
            <consortium name="The Broad Institute Genomics Platform"/>
            <consortium name="The Broad Institute Genome Sequencing Center for Infectious Disease"/>
            <person name="Wu L."/>
            <person name="Ma J."/>
        </authorList>
    </citation>
    <scope>NUCLEOTIDE SEQUENCE [LARGE SCALE GENOMIC DNA]</scope>
    <source>
        <strain evidence="2">CGMCC 1.15180</strain>
    </source>
</reference>
<comment type="caution">
    <text evidence="1">The sequence shown here is derived from an EMBL/GenBank/DDBJ whole genome shotgun (WGS) entry which is preliminary data.</text>
</comment>
<evidence type="ECO:0000313" key="2">
    <source>
        <dbReference type="Proteomes" id="UP001597361"/>
    </source>
</evidence>